<comment type="caution">
    <text evidence="3">The sequence shown here is derived from an EMBL/GenBank/DDBJ whole genome shotgun (WGS) entry which is preliminary data.</text>
</comment>
<feature type="compositionally biased region" description="Low complexity" evidence="1">
    <location>
        <begin position="48"/>
        <end position="67"/>
    </location>
</feature>
<evidence type="ECO:0000256" key="2">
    <source>
        <dbReference type="SAM" id="Phobius"/>
    </source>
</evidence>
<protein>
    <submittedName>
        <fullName evidence="3">Uncharacterized protein</fullName>
    </submittedName>
</protein>
<name>G1WI11_9ACTN</name>
<dbReference type="HOGENOM" id="CLU_770994_0_0_11"/>
<feature type="compositionally biased region" description="Acidic residues" evidence="1">
    <location>
        <begin position="24"/>
        <end position="39"/>
    </location>
</feature>
<sequence>MSKRHTDIDPFNAGEPILPWCDPDSFDDDSGFDIEDENESTPHEYPGSSSSSSASSRSSSRTSSKQSASKRPKASAHSAWSSLDLNKPAKSSRKTKKAKALSSSDQPVSTRNRTRPVLIGILVLFLLSGGFSFVARIPGCIAGTFSSFFSSSGSSLEDDLEDALPGGAPEAPNYSAEDLSEAENACLDATTSRMELLTTPGTAEYQQATTLIADDFNQACEDYLYYSADELGLNGETVATWLIGSLDYQMSSVHAFPNDTPPYGSAYLDVTVADPLGLYDSFFTPASNYLMEQDLLGYDDEPGPSDEVRWHLGGMLQDAIDSSTETAQPFVRFELVYANGTWSISETEYVSELEFIFGM</sequence>
<dbReference type="PATRIC" id="fig|742742.3.peg.938"/>
<dbReference type="GeneID" id="62758705"/>
<evidence type="ECO:0000313" key="4">
    <source>
        <dbReference type="Proteomes" id="UP000004830"/>
    </source>
</evidence>
<evidence type="ECO:0000256" key="1">
    <source>
        <dbReference type="SAM" id="MobiDB-lite"/>
    </source>
</evidence>
<dbReference type="eggNOG" id="ENOG5031UV4">
    <property type="taxonomic scope" value="Bacteria"/>
</dbReference>
<keyword evidence="4" id="KW-1185">Reference proteome</keyword>
<feature type="compositionally biased region" description="Basic residues" evidence="1">
    <location>
        <begin position="90"/>
        <end position="99"/>
    </location>
</feature>
<gene>
    <name evidence="3" type="ORF">HMPREF9452_00974</name>
</gene>
<dbReference type="AlphaFoldDB" id="G1WI11"/>
<keyword evidence="2" id="KW-0472">Membrane</keyword>
<proteinExistence type="predicted"/>
<dbReference type="OrthoDB" id="3191514at2"/>
<keyword evidence="2" id="KW-0812">Transmembrane</keyword>
<dbReference type="STRING" id="742742.HMPREF9452_00974"/>
<evidence type="ECO:0000313" key="3">
    <source>
        <dbReference type="EMBL" id="EGX71586.1"/>
    </source>
</evidence>
<keyword evidence="2" id="KW-1133">Transmembrane helix</keyword>
<dbReference type="RefSeq" id="WP_009141009.1">
    <property type="nucleotide sequence ID" value="NZ_JH126468.1"/>
</dbReference>
<reference evidence="3 4" key="1">
    <citation type="submission" date="2011-06" db="EMBL/GenBank/DDBJ databases">
        <title>The Genome Sequence of Collinsella tanakaei YIT 12063.</title>
        <authorList>
            <consortium name="The Broad Institute Genome Sequencing Platform"/>
            <person name="Earl A."/>
            <person name="Ward D."/>
            <person name="Feldgarden M."/>
            <person name="Gevers D."/>
            <person name="Morotomi M."/>
            <person name="Young S.K."/>
            <person name="Zeng Q."/>
            <person name="Gargeya S."/>
            <person name="Fitzgerald M."/>
            <person name="Haas B."/>
            <person name="Abouelleil A."/>
            <person name="Alvarado L."/>
            <person name="Arachchi H.M."/>
            <person name="Berlin A."/>
            <person name="Brown A."/>
            <person name="Chapman S.B."/>
            <person name="Chen Z."/>
            <person name="Dunbar C."/>
            <person name="Freedman E."/>
            <person name="Gearin G."/>
            <person name="Gellesch M."/>
            <person name="Goldberg J."/>
            <person name="Griggs A."/>
            <person name="Gujja S."/>
            <person name="Heiman D."/>
            <person name="Howarth C."/>
            <person name="Larson L."/>
            <person name="Lui A."/>
            <person name="MacDonald P.J.P."/>
            <person name="Mehta T."/>
            <person name="Montmayeur A."/>
            <person name="Murphy C."/>
            <person name="Neiman D."/>
            <person name="Pearson M."/>
            <person name="Priest M."/>
            <person name="Roberts A."/>
            <person name="Saif S."/>
            <person name="Shea T."/>
            <person name="Shenoy N."/>
            <person name="Sisk P."/>
            <person name="Stolte C."/>
            <person name="Sykes S."/>
            <person name="Wortman J."/>
            <person name="Nusbaum C."/>
            <person name="Birren B."/>
        </authorList>
    </citation>
    <scope>NUCLEOTIDE SEQUENCE [LARGE SCALE GENOMIC DNA]</scope>
    <source>
        <strain evidence="3 4">YIT 12063</strain>
    </source>
</reference>
<dbReference type="EMBL" id="ADLS01000011">
    <property type="protein sequence ID" value="EGX71586.1"/>
    <property type="molecule type" value="Genomic_DNA"/>
</dbReference>
<feature type="region of interest" description="Disordered" evidence="1">
    <location>
        <begin position="1"/>
        <end position="110"/>
    </location>
</feature>
<dbReference type="Proteomes" id="UP000004830">
    <property type="component" value="Unassembled WGS sequence"/>
</dbReference>
<feature type="transmembrane region" description="Helical" evidence="2">
    <location>
        <begin position="117"/>
        <end position="137"/>
    </location>
</feature>
<accession>G1WI11</accession>
<organism evidence="3 4">
    <name type="scientific">Collinsella tanakaei YIT 12063</name>
    <dbReference type="NCBI Taxonomy" id="742742"/>
    <lineage>
        <taxon>Bacteria</taxon>
        <taxon>Bacillati</taxon>
        <taxon>Actinomycetota</taxon>
        <taxon>Coriobacteriia</taxon>
        <taxon>Coriobacteriales</taxon>
        <taxon>Coriobacteriaceae</taxon>
        <taxon>Collinsella</taxon>
    </lineage>
</organism>